<dbReference type="Proteomes" id="UP000469734">
    <property type="component" value="Unassembled WGS sequence"/>
</dbReference>
<dbReference type="Pfam" id="PF01471">
    <property type="entry name" value="PG_binding_1"/>
    <property type="match status" value="1"/>
</dbReference>
<gene>
    <name evidence="2" type="ORF">GTP56_28765</name>
</gene>
<dbReference type="SUPFAM" id="SSF47090">
    <property type="entry name" value="PGBD-like"/>
    <property type="match status" value="1"/>
</dbReference>
<name>A0A7X4H7G3_9BURK</name>
<evidence type="ECO:0000259" key="1">
    <source>
        <dbReference type="Pfam" id="PF01471"/>
    </source>
</evidence>
<dbReference type="Gene3D" id="1.10.101.10">
    <property type="entry name" value="PGBD-like superfamily/PGBD"/>
    <property type="match status" value="1"/>
</dbReference>
<evidence type="ECO:0000313" key="3">
    <source>
        <dbReference type="Proteomes" id="UP000469734"/>
    </source>
</evidence>
<dbReference type="InterPro" id="IPR036366">
    <property type="entry name" value="PGBDSf"/>
</dbReference>
<accession>A0A7X4H7G3</accession>
<dbReference type="RefSeq" id="WP_202427758.1">
    <property type="nucleotide sequence ID" value="NZ_WWCR01000072.1"/>
</dbReference>
<dbReference type="AlphaFoldDB" id="A0A7X4H7G3"/>
<proteinExistence type="predicted"/>
<dbReference type="EMBL" id="WWCR01000072">
    <property type="protein sequence ID" value="MYM76160.1"/>
    <property type="molecule type" value="Genomic_DNA"/>
</dbReference>
<organism evidence="2 3">
    <name type="scientific">Duganella margarita</name>
    <dbReference type="NCBI Taxonomy" id="2692170"/>
    <lineage>
        <taxon>Bacteria</taxon>
        <taxon>Pseudomonadati</taxon>
        <taxon>Pseudomonadota</taxon>
        <taxon>Betaproteobacteria</taxon>
        <taxon>Burkholderiales</taxon>
        <taxon>Oxalobacteraceae</taxon>
        <taxon>Telluria group</taxon>
        <taxon>Duganella</taxon>
    </lineage>
</organism>
<reference evidence="2 3" key="1">
    <citation type="submission" date="2019-12" db="EMBL/GenBank/DDBJ databases">
        <title>Novel species isolated from a subtropical stream in China.</title>
        <authorList>
            <person name="Lu H."/>
        </authorList>
    </citation>
    <scope>NUCLEOTIDE SEQUENCE [LARGE SCALE GENOMIC DNA]</scope>
    <source>
        <strain evidence="2 3">FT134W</strain>
    </source>
</reference>
<feature type="non-terminal residue" evidence="2">
    <location>
        <position position="1"/>
    </location>
</feature>
<comment type="caution">
    <text evidence="2">The sequence shown here is derived from an EMBL/GenBank/DDBJ whole genome shotgun (WGS) entry which is preliminary data.</text>
</comment>
<feature type="domain" description="Peptidoglycan binding-like" evidence="1">
    <location>
        <begin position="136"/>
        <end position="191"/>
    </location>
</feature>
<protein>
    <submittedName>
        <fullName evidence="2">Peptidoglycan-binding protein</fullName>
    </submittedName>
</protein>
<dbReference type="InterPro" id="IPR036365">
    <property type="entry name" value="PGBD-like_sf"/>
</dbReference>
<dbReference type="InterPro" id="IPR002477">
    <property type="entry name" value="Peptidoglycan-bd-like"/>
</dbReference>
<sequence length="205" mass="22356">RLRRSQPAPVAVVAPAGTDGAAALRQLAGLWGLTLTTGDPCQTAARANLRCLQAKGSIEDVRLLDRPAMLRLHDDPAAPNYVLLTALDDGKATIVAAGGKPQTLSVEALAARYDGEFATFWRAPKAWRDEVRSGDQGPDVDWLAKRLSQIYDLKKPHENQPLDAVLRKRLTEFQTAQNLKADGVAGPKTFIRLYQLGGVQEPRLR</sequence>
<evidence type="ECO:0000313" key="2">
    <source>
        <dbReference type="EMBL" id="MYM76160.1"/>
    </source>
</evidence>
<dbReference type="Gene3D" id="3.90.70.10">
    <property type="entry name" value="Cysteine proteinases"/>
    <property type="match status" value="1"/>
</dbReference>